<protein>
    <submittedName>
        <fullName evidence="3">DUF3558 domain-containing protein</fullName>
    </submittedName>
</protein>
<keyword evidence="5" id="KW-1185">Reference proteome</keyword>
<evidence type="ECO:0000313" key="4">
    <source>
        <dbReference type="Proteomes" id="UP000076321"/>
    </source>
</evidence>
<evidence type="ECO:0000313" key="5">
    <source>
        <dbReference type="Proteomes" id="UP000186883"/>
    </source>
</evidence>
<evidence type="ECO:0000256" key="1">
    <source>
        <dbReference type="SAM" id="MobiDB-lite"/>
    </source>
</evidence>
<gene>
    <name evidence="3" type="ORF">ATP06_0224510</name>
    <name evidence="2" type="ORF">AVL48_06510</name>
</gene>
<evidence type="ECO:0000313" key="2">
    <source>
        <dbReference type="EMBL" id="KZB81642.1"/>
    </source>
</evidence>
<dbReference type="PROSITE" id="PS51257">
    <property type="entry name" value="PROKAR_LIPOPROTEIN"/>
    <property type="match status" value="1"/>
</dbReference>
<dbReference type="EMBL" id="LQCI01000034">
    <property type="protein sequence ID" value="KZB81642.1"/>
    <property type="molecule type" value="Genomic_DNA"/>
</dbReference>
<evidence type="ECO:0000313" key="3">
    <source>
        <dbReference type="EMBL" id="OKA06294.1"/>
    </source>
</evidence>
<feature type="region of interest" description="Disordered" evidence="1">
    <location>
        <begin position="170"/>
        <end position="201"/>
    </location>
</feature>
<dbReference type="Proteomes" id="UP000076321">
    <property type="component" value="Unassembled WGS sequence"/>
</dbReference>
<reference evidence="3 5" key="2">
    <citation type="submission" date="2016-11" db="EMBL/GenBank/DDBJ databases">
        <title>Genome sequencing of Amycolatopsis regifaucium.</title>
        <authorList>
            <person name="Mayilraj S."/>
            <person name="Kaur N."/>
        </authorList>
    </citation>
    <scope>NUCLEOTIDE SEQUENCE [LARGE SCALE GENOMIC DNA]</scope>
    <source>
        <strain evidence="3 5">GY080</strain>
    </source>
</reference>
<proteinExistence type="predicted"/>
<accession>A0A154MAQ6</accession>
<dbReference type="EMBL" id="LOBU02000015">
    <property type="protein sequence ID" value="OKA06294.1"/>
    <property type="molecule type" value="Genomic_DNA"/>
</dbReference>
<dbReference type="OrthoDB" id="3624688at2"/>
<feature type="region of interest" description="Disordered" evidence="1">
    <location>
        <begin position="214"/>
        <end position="236"/>
    </location>
</feature>
<organism evidence="2 4">
    <name type="scientific">Amycolatopsis regifaucium</name>
    <dbReference type="NCBI Taxonomy" id="546365"/>
    <lineage>
        <taxon>Bacteria</taxon>
        <taxon>Bacillati</taxon>
        <taxon>Actinomycetota</taxon>
        <taxon>Actinomycetes</taxon>
        <taxon>Pseudonocardiales</taxon>
        <taxon>Pseudonocardiaceae</taxon>
        <taxon>Amycolatopsis</taxon>
    </lineage>
</organism>
<comment type="caution">
    <text evidence="2">The sequence shown here is derived from an EMBL/GenBank/DDBJ whole genome shotgun (WGS) entry which is preliminary data.</text>
</comment>
<dbReference type="AlphaFoldDB" id="A0A154MAQ6"/>
<dbReference type="Pfam" id="PF12079">
    <property type="entry name" value="DUF3558"/>
    <property type="match status" value="2"/>
</dbReference>
<dbReference type="InterPro" id="IPR024520">
    <property type="entry name" value="DUF3558"/>
</dbReference>
<sequence length="330" mass="34414">MRFRNSVVLGLAVLALGGCTSTIGGSASPVPGQGPVITKADPCALLSQQQADELGVRYPGKERPAKPEQKVPAVCRFSELEDAPDGVALEVSQSLNLSAVDYYAGALPGEKFGIGGFTWTRYATVLGPSYCSLATELDAKTFIEISSDAPGDDNSKACDLAKAAAPAIASHLPGGQQDPQITAPPGQKPLEPSGPLVNVDPCTLLKPEQVAPFNLQPARPMNGSSRDPKNGCQWDDTDGDAGKKALDLWVYTATKTEDVPGLEGTPAEQVVNGRKWIVYSAADSPICVALMPVTETSSIKIDTGDLTDKAKACEIPQAVMPLVTANVPAS</sequence>
<reference evidence="2 4" key="1">
    <citation type="submission" date="2015-12" db="EMBL/GenBank/DDBJ databases">
        <title>Amycolatopsis regifaucium genome sequencing and assembly.</title>
        <authorList>
            <person name="Mayilraj S."/>
        </authorList>
    </citation>
    <scope>NUCLEOTIDE SEQUENCE [LARGE SCALE GENOMIC DNA]</scope>
    <source>
        <strain evidence="2 4">GY080</strain>
    </source>
</reference>
<dbReference type="Proteomes" id="UP000186883">
    <property type="component" value="Unassembled WGS sequence"/>
</dbReference>
<dbReference type="RefSeq" id="WP_061980364.1">
    <property type="nucleotide sequence ID" value="NZ_FOPQ01000001.1"/>
</dbReference>
<name>A0A154MAQ6_9PSEU</name>